<dbReference type="InterPro" id="IPR029056">
    <property type="entry name" value="Ribokinase-like"/>
</dbReference>
<dbReference type="Gene3D" id="3.40.1190.20">
    <property type="match status" value="1"/>
</dbReference>
<evidence type="ECO:0008006" key="3">
    <source>
        <dbReference type="Google" id="ProtNLM"/>
    </source>
</evidence>
<evidence type="ECO:0000313" key="2">
    <source>
        <dbReference type="Proteomes" id="UP000677436"/>
    </source>
</evidence>
<dbReference type="AlphaFoldDB" id="A0A8D5UF07"/>
<proteinExistence type="predicted"/>
<accession>A0A8D5UF07</accession>
<dbReference type="Proteomes" id="UP000677436">
    <property type="component" value="Chromosome"/>
</dbReference>
<dbReference type="SUPFAM" id="SSF53613">
    <property type="entry name" value="Ribokinase-like"/>
    <property type="match status" value="1"/>
</dbReference>
<evidence type="ECO:0000313" key="1">
    <source>
        <dbReference type="EMBL" id="BCU80800.1"/>
    </source>
</evidence>
<name>A0A8D5UF07_9BACL</name>
<reference evidence="1" key="1">
    <citation type="journal article" date="2013" name="Int. J. Syst. Evol. Microbiol.">
        <title>Polycladomyces abyssicola gen. nov., sp. nov., a thermophilic filamentous bacterium isolated from hemipelagic sediment.</title>
        <authorList>
            <person name="Tsubouchi T."/>
            <person name="Shimane Y."/>
            <person name="Mori K."/>
            <person name="Usui K."/>
            <person name="Hiraki T."/>
            <person name="Tame A."/>
            <person name="Uematsu K."/>
            <person name="Maruyama T."/>
            <person name="Hatada Y."/>
        </authorList>
    </citation>
    <scope>NUCLEOTIDE SEQUENCE</scope>
    <source>
        <strain evidence="1">JIR-001</strain>
    </source>
</reference>
<gene>
    <name evidence="1" type="ORF">JIR001_05830</name>
</gene>
<organism evidence="1 2">
    <name type="scientific">Polycladomyces abyssicola</name>
    <dbReference type="NCBI Taxonomy" id="1125966"/>
    <lineage>
        <taxon>Bacteria</taxon>
        <taxon>Bacillati</taxon>
        <taxon>Bacillota</taxon>
        <taxon>Bacilli</taxon>
        <taxon>Bacillales</taxon>
        <taxon>Thermoactinomycetaceae</taxon>
        <taxon>Polycladomyces</taxon>
    </lineage>
</organism>
<reference evidence="1" key="2">
    <citation type="journal article" date="2021" name="Microbiol. Resour. Announc.">
        <title>Complete Genome Sequence of Polycladomyces abyssicola JIR-001T, Isolated from Hemipelagic Sediment in Deep Seawater.</title>
        <authorList>
            <person name="Tsubouchi T."/>
            <person name="Kaneko Y."/>
        </authorList>
    </citation>
    <scope>NUCLEOTIDE SEQUENCE</scope>
    <source>
        <strain evidence="1">JIR-001</strain>
    </source>
</reference>
<dbReference type="EMBL" id="AP024601">
    <property type="protein sequence ID" value="BCU80800.1"/>
    <property type="molecule type" value="Genomic_DNA"/>
</dbReference>
<dbReference type="KEGG" id="pabs:JIR001_05830"/>
<sequence>MYGLLQGWEVHRRLAFACAAGAIVVGRHSCSEAMPTLEEVENVLLHNQVTS</sequence>
<keyword evidence="2" id="KW-1185">Reference proteome</keyword>
<protein>
    <recommendedName>
        <fullName evidence="3">5-dehydro-2-deoxygluconokinase</fullName>
    </recommendedName>
</protein>